<sequence>MKIALIASGFALIFCMNTLVLAGVSKNTLAILVNENDPESIEIARYYQKARLITQDNVIYLKFRSAGVALSEAEFADVSAQLASKIVKKDIQAFALAWRRPWRVSCMSITSAFSLGFDRAFCSKGCKLTKKTGYFNSQSQQPFEDFALRPSMLLSASSVASVKKLIDRSVSADYQRPIGSAYLLSTSDKHRNVRAAQFPLYAKSLYRLMSVEQVFADALRHKQDVMFYFTGRSSVKYLDENVFLPGSIADHLTSAGGHLFNGNQMSIVEWIDAGASGSYGAVVEPCNYLQKFPNPGIVMQKYLSGETLVEAYWKSVQMPGQGLFVGDPLVAPFKGCKVSANGQGVFQYKKNKVRNFVEKKNRNCGFYNSHLKVKGKN</sequence>
<evidence type="ECO:0000313" key="1">
    <source>
        <dbReference type="EMBL" id="VAW69838.1"/>
    </source>
</evidence>
<dbReference type="EMBL" id="UOFJ01000469">
    <property type="protein sequence ID" value="VAW69838.1"/>
    <property type="molecule type" value="Genomic_DNA"/>
</dbReference>
<gene>
    <name evidence="1" type="ORF">MNBD_GAMMA10-1904</name>
</gene>
<dbReference type="InterPro" id="IPR022265">
    <property type="entry name" value="CHP03790"/>
</dbReference>
<evidence type="ECO:0008006" key="2">
    <source>
        <dbReference type="Google" id="ProtNLM"/>
    </source>
</evidence>
<proteinExistence type="predicted"/>
<dbReference type="NCBIfam" id="TIGR03790">
    <property type="entry name" value="TIGR03790 family protein"/>
    <property type="match status" value="1"/>
</dbReference>
<name>A0A3B0XNG8_9ZZZZ</name>
<protein>
    <recommendedName>
        <fullName evidence="2">TIGR03790 family protein</fullName>
    </recommendedName>
</protein>
<organism evidence="1">
    <name type="scientific">hydrothermal vent metagenome</name>
    <dbReference type="NCBI Taxonomy" id="652676"/>
    <lineage>
        <taxon>unclassified sequences</taxon>
        <taxon>metagenomes</taxon>
        <taxon>ecological metagenomes</taxon>
    </lineage>
</organism>
<dbReference type="AlphaFoldDB" id="A0A3B0XNG8"/>
<accession>A0A3B0XNG8</accession>
<reference evidence="1" key="1">
    <citation type="submission" date="2018-06" db="EMBL/GenBank/DDBJ databases">
        <authorList>
            <person name="Zhirakovskaya E."/>
        </authorList>
    </citation>
    <scope>NUCLEOTIDE SEQUENCE</scope>
</reference>